<dbReference type="InterPro" id="IPR013103">
    <property type="entry name" value="RVT_2"/>
</dbReference>
<dbReference type="PANTHER" id="PTHR11439:SF463">
    <property type="entry name" value="REVERSE TRANSCRIPTASE TY1_COPIA-TYPE DOMAIN-CONTAINING PROTEIN"/>
    <property type="match status" value="1"/>
</dbReference>
<reference evidence="2 3" key="1">
    <citation type="journal article" date="2022" name="Nat. Plants">
        <title>Genomes of leafy and leafless Platanthera orchids illuminate the evolution of mycoheterotrophy.</title>
        <authorList>
            <person name="Li M.H."/>
            <person name="Liu K.W."/>
            <person name="Li Z."/>
            <person name="Lu H.C."/>
            <person name="Ye Q.L."/>
            <person name="Zhang D."/>
            <person name="Wang J.Y."/>
            <person name="Li Y.F."/>
            <person name="Zhong Z.M."/>
            <person name="Liu X."/>
            <person name="Yu X."/>
            <person name="Liu D.K."/>
            <person name="Tu X.D."/>
            <person name="Liu B."/>
            <person name="Hao Y."/>
            <person name="Liao X.Y."/>
            <person name="Jiang Y.T."/>
            <person name="Sun W.H."/>
            <person name="Chen J."/>
            <person name="Chen Y.Q."/>
            <person name="Ai Y."/>
            <person name="Zhai J.W."/>
            <person name="Wu S.S."/>
            <person name="Zhou Z."/>
            <person name="Hsiao Y.Y."/>
            <person name="Wu W.L."/>
            <person name="Chen Y.Y."/>
            <person name="Lin Y.F."/>
            <person name="Hsu J.L."/>
            <person name="Li C.Y."/>
            <person name="Wang Z.W."/>
            <person name="Zhao X."/>
            <person name="Zhong W.Y."/>
            <person name="Ma X.K."/>
            <person name="Ma L."/>
            <person name="Huang J."/>
            <person name="Chen G.Z."/>
            <person name="Huang M.Z."/>
            <person name="Huang L."/>
            <person name="Peng D.H."/>
            <person name="Luo Y.B."/>
            <person name="Zou S.Q."/>
            <person name="Chen S.P."/>
            <person name="Lan S."/>
            <person name="Tsai W.C."/>
            <person name="Van de Peer Y."/>
            <person name="Liu Z.J."/>
        </authorList>
    </citation>
    <scope>NUCLEOTIDE SEQUENCE [LARGE SCALE GENOMIC DNA]</scope>
    <source>
        <strain evidence="2">Lor288</strain>
    </source>
</reference>
<dbReference type="CDD" id="cd09272">
    <property type="entry name" value="RNase_HI_RT_Ty1"/>
    <property type="match status" value="1"/>
</dbReference>
<accession>A0ABR2MDB6</accession>
<evidence type="ECO:0000259" key="1">
    <source>
        <dbReference type="Pfam" id="PF07727"/>
    </source>
</evidence>
<dbReference type="Pfam" id="PF07727">
    <property type="entry name" value="RVT_2"/>
    <property type="match status" value="1"/>
</dbReference>
<dbReference type="PANTHER" id="PTHR11439">
    <property type="entry name" value="GAG-POL-RELATED RETROTRANSPOSON"/>
    <property type="match status" value="1"/>
</dbReference>
<comment type="caution">
    <text evidence="2">The sequence shown here is derived from an EMBL/GenBank/DDBJ whole genome shotgun (WGS) entry which is preliminary data.</text>
</comment>
<gene>
    <name evidence="2" type="ORF">KSP40_PGU009074</name>
</gene>
<proteinExistence type="predicted"/>
<dbReference type="EMBL" id="JBBWWR010000008">
    <property type="protein sequence ID" value="KAK8962177.1"/>
    <property type="molecule type" value="Genomic_DNA"/>
</dbReference>
<keyword evidence="3" id="KW-1185">Reference proteome</keyword>
<feature type="domain" description="Reverse transcriptase Ty1/copia-type" evidence="1">
    <location>
        <begin position="51"/>
        <end position="146"/>
    </location>
</feature>
<dbReference type="Proteomes" id="UP001412067">
    <property type="component" value="Unassembled WGS sequence"/>
</dbReference>
<organism evidence="2 3">
    <name type="scientific">Platanthera guangdongensis</name>
    <dbReference type="NCBI Taxonomy" id="2320717"/>
    <lineage>
        <taxon>Eukaryota</taxon>
        <taxon>Viridiplantae</taxon>
        <taxon>Streptophyta</taxon>
        <taxon>Embryophyta</taxon>
        <taxon>Tracheophyta</taxon>
        <taxon>Spermatophyta</taxon>
        <taxon>Magnoliopsida</taxon>
        <taxon>Liliopsida</taxon>
        <taxon>Asparagales</taxon>
        <taxon>Orchidaceae</taxon>
        <taxon>Orchidoideae</taxon>
        <taxon>Orchideae</taxon>
        <taxon>Orchidinae</taxon>
        <taxon>Platanthera</taxon>
    </lineage>
</organism>
<protein>
    <recommendedName>
        <fullName evidence="1">Reverse transcriptase Ty1/copia-type domain-containing protein</fullName>
    </recommendedName>
</protein>
<name>A0ABR2MDB6_9ASPA</name>
<evidence type="ECO:0000313" key="2">
    <source>
        <dbReference type="EMBL" id="KAK8962177.1"/>
    </source>
</evidence>
<sequence>MSHLHRLSPPLLQFSLSLFTISIPNSLQEALQHPGWRAAMVEEMIALWADQSWDLVPLPPDQFCVSCKRVFAIKHAPDDTVERLKARLVAKGLTQQHDIDYDETFSLVAKLNTVRVLISLAVHRQWPLHQPDIKNVFLNDDLQETIKDLSNLQYFLGLEVARRPDGIVLSQQKYCIDLLQDACYSGCKPADTPMDVNHKLFSHYFGTDLVLTKSEYYRRLVGKLIYLTVTRPDISFVVGVRSKKLSVVARSSAEAEYRAMTPVLSELTWLESLFSDLSLKLSSSATLFCDSQAVIHIARNLVFHERTKHIEVDRHFIREKVQSKKLELVHVSASGQVADIFTKALSQTLYHQFLSKLGAYDLYAPACGGVSDITESIKPDGSLLGDLDLIHHKPYEYLLLGYVNGKSGRFTRSFLLDQPHRTATGLDIPSVHSPGNVVDPLGVSAPFGDPSAPHLCRLNIPVFNETDPMGWLARTEQYFDLQGTPEAQKGPLAMMYMEGSTLYWVRWLRQSTPTLPWAALKDELLCRYDTPFRKPLRSPKQRSSDRHR</sequence>
<evidence type="ECO:0000313" key="3">
    <source>
        <dbReference type="Proteomes" id="UP001412067"/>
    </source>
</evidence>
<dbReference type="InterPro" id="IPR043502">
    <property type="entry name" value="DNA/RNA_pol_sf"/>
</dbReference>
<dbReference type="SUPFAM" id="SSF56672">
    <property type="entry name" value="DNA/RNA polymerases"/>
    <property type="match status" value="1"/>
</dbReference>